<dbReference type="EMBL" id="JAADJZ010000018">
    <property type="protein sequence ID" value="KAF2868663.1"/>
    <property type="molecule type" value="Genomic_DNA"/>
</dbReference>
<name>A0A7C8M8D4_9PLEO</name>
<dbReference type="AlphaFoldDB" id="A0A7C8M8D4"/>
<evidence type="ECO:0000256" key="1">
    <source>
        <dbReference type="SAM" id="MobiDB-lite"/>
    </source>
</evidence>
<evidence type="ECO:0000313" key="2">
    <source>
        <dbReference type="EMBL" id="KAF2868663.1"/>
    </source>
</evidence>
<feature type="region of interest" description="Disordered" evidence="1">
    <location>
        <begin position="61"/>
        <end position="201"/>
    </location>
</feature>
<feature type="compositionally biased region" description="Basic and acidic residues" evidence="1">
    <location>
        <begin position="153"/>
        <end position="165"/>
    </location>
</feature>
<dbReference type="Proteomes" id="UP000481861">
    <property type="component" value="Unassembled WGS sequence"/>
</dbReference>
<sequence length="201" mass="22532">MTGTWRSDVNEVENSERCAETTVVRLEGADVRVQMVQLVQRHAGERRRDITIKVIRLEADTGESNRKGKSPPRGRTTEGRHASSGRRTQHRCTSGGEVTIEQQQKTREKKSRLLCPPPSPPSSQQPTHITSPTLLALARPSGPRPQPPPGRRCGREREGAMEHRVWLSSEQGPARATARHPIRRPKRLPATTPRPQELPPR</sequence>
<feature type="compositionally biased region" description="Basic residues" evidence="1">
    <location>
        <begin position="177"/>
        <end position="187"/>
    </location>
</feature>
<protein>
    <submittedName>
        <fullName evidence="2">Uncharacterized protein</fullName>
    </submittedName>
</protein>
<organism evidence="2 3">
    <name type="scientific">Massariosphaeria phaeospora</name>
    <dbReference type="NCBI Taxonomy" id="100035"/>
    <lineage>
        <taxon>Eukaryota</taxon>
        <taxon>Fungi</taxon>
        <taxon>Dikarya</taxon>
        <taxon>Ascomycota</taxon>
        <taxon>Pezizomycotina</taxon>
        <taxon>Dothideomycetes</taxon>
        <taxon>Pleosporomycetidae</taxon>
        <taxon>Pleosporales</taxon>
        <taxon>Pleosporales incertae sedis</taxon>
        <taxon>Massariosphaeria</taxon>
    </lineage>
</organism>
<comment type="caution">
    <text evidence="2">The sequence shown here is derived from an EMBL/GenBank/DDBJ whole genome shotgun (WGS) entry which is preliminary data.</text>
</comment>
<reference evidence="2 3" key="1">
    <citation type="submission" date="2020-01" db="EMBL/GenBank/DDBJ databases">
        <authorList>
            <consortium name="DOE Joint Genome Institute"/>
            <person name="Haridas S."/>
            <person name="Albert R."/>
            <person name="Binder M."/>
            <person name="Bloem J."/>
            <person name="Labutti K."/>
            <person name="Salamov A."/>
            <person name="Andreopoulos B."/>
            <person name="Baker S.E."/>
            <person name="Barry K."/>
            <person name="Bills G."/>
            <person name="Bluhm B.H."/>
            <person name="Cannon C."/>
            <person name="Castanera R."/>
            <person name="Culley D.E."/>
            <person name="Daum C."/>
            <person name="Ezra D."/>
            <person name="Gonzalez J.B."/>
            <person name="Henrissat B."/>
            <person name="Kuo A."/>
            <person name="Liang C."/>
            <person name="Lipzen A."/>
            <person name="Lutzoni F."/>
            <person name="Magnuson J."/>
            <person name="Mondo S."/>
            <person name="Nolan M."/>
            <person name="Ohm R."/>
            <person name="Pangilinan J."/>
            <person name="Park H.-J.H."/>
            <person name="Ramirez L."/>
            <person name="Alfaro M."/>
            <person name="Sun H."/>
            <person name="Tritt A."/>
            <person name="Yoshinaga Y."/>
            <person name="Zwiers L.-H.L."/>
            <person name="Turgeon B.G."/>
            <person name="Goodwin S.B."/>
            <person name="Spatafora J.W."/>
            <person name="Crous P.W."/>
            <person name="Grigoriev I.V."/>
        </authorList>
    </citation>
    <scope>NUCLEOTIDE SEQUENCE [LARGE SCALE GENOMIC DNA]</scope>
    <source>
        <strain evidence="2 3">CBS 611.86</strain>
    </source>
</reference>
<keyword evidence="3" id="KW-1185">Reference proteome</keyword>
<accession>A0A7C8M8D4</accession>
<gene>
    <name evidence="2" type="ORF">BDV95DRAFT_118745</name>
</gene>
<evidence type="ECO:0000313" key="3">
    <source>
        <dbReference type="Proteomes" id="UP000481861"/>
    </source>
</evidence>
<proteinExistence type="predicted"/>